<proteinExistence type="inferred from homology"/>
<comment type="similarity">
    <text evidence="1">Belongs to the paxM FAD-dependent monooxygenase family.</text>
</comment>
<name>A0A135U0R0_9PEZI</name>
<dbReference type="PANTHER" id="PTHR13789:SF187">
    <property type="entry name" value="MONOOXYGENASE"/>
    <property type="match status" value="1"/>
</dbReference>
<evidence type="ECO:0000259" key="7">
    <source>
        <dbReference type="Pfam" id="PF01494"/>
    </source>
</evidence>
<dbReference type="SUPFAM" id="SSF54373">
    <property type="entry name" value="FAD-linked reductases, C-terminal domain"/>
    <property type="match status" value="1"/>
</dbReference>
<evidence type="ECO:0000313" key="9">
    <source>
        <dbReference type="Proteomes" id="UP000070121"/>
    </source>
</evidence>
<dbReference type="Pfam" id="PF01494">
    <property type="entry name" value="FAD_binding_3"/>
    <property type="match status" value="1"/>
</dbReference>
<evidence type="ECO:0000313" key="8">
    <source>
        <dbReference type="EMBL" id="KXH53965.1"/>
    </source>
</evidence>
<evidence type="ECO:0000256" key="2">
    <source>
        <dbReference type="ARBA" id="ARBA00022630"/>
    </source>
</evidence>
<dbReference type="FunFam" id="3.50.50.60:FF:000331">
    <property type="entry name" value="FAD/NAD(P)-binding domain-containing protein"/>
    <property type="match status" value="1"/>
</dbReference>
<evidence type="ECO:0000256" key="1">
    <source>
        <dbReference type="ARBA" id="ARBA00007992"/>
    </source>
</evidence>
<dbReference type="OrthoDB" id="16820at2759"/>
<evidence type="ECO:0000256" key="3">
    <source>
        <dbReference type="ARBA" id="ARBA00022827"/>
    </source>
</evidence>
<dbReference type="InterPro" id="IPR050493">
    <property type="entry name" value="FAD-dep_Monooxygenase_BioMet"/>
</dbReference>
<dbReference type="InterPro" id="IPR036188">
    <property type="entry name" value="FAD/NAD-bd_sf"/>
</dbReference>
<dbReference type="GO" id="GO:0071949">
    <property type="term" value="F:FAD binding"/>
    <property type="evidence" value="ECO:0007669"/>
    <property type="project" value="InterPro"/>
</dbReference>
<feature type="domain" description="FAD-binding" evidence="7">
    <location>
        <begin position="192"/>
        <end position="400"/>
    </location>
</feature>
<protein>
    <recommendedName>
        <fullName evidence="10">FAD-binding domain-containing protein</fullName>
    </recommendedName>
</protein>
<reference evidence="8 9" key="1">
    <citation type="submission" date="2014-02" db="EMBL/GenBank/DDBJ databases">
        <title>The genome sequence of Colletotrichum salicis CBS 607.94.</title>
        <authorList>
            <person name="Baroncelli R."/>
            <person name="Thon M.R."/>
        </authorList>
    </citation>
    <scope>NUCLEOTIDE SEQUENCE [LARGE SCALE GENOMIC DNA]</scope>
    <source>
        <strain evidence="8 9">CBS 607.94</strain>
    </source>
</reference>
<dbReference type="InterPro" id="IPR003953">
    <property type="entry name" value="FAD-dep_OxRdtase_2_FAD-bd"/>
</dbReference>
<accession>A0A135U0R0</accession>
<dbReference type="EMBL" id="JFFI01001810">
    <property type="protein sequence ID" value="KXH53965.1"/>
    <property type="molecule type" value="Genomic_DNA"/>
</dbReference>
<dbReference type="PRINTS" id="PR00420">
    <property type="entry name" value="RNGMNOXGNASE"/>
</dbReference>
<keyword evidence="4" id="KW-0560">Oxidoreductase</keyword>
<keyword evidence="5" id="KW-0503">Monooxygenase</keyword>
<evidence type="ECO:0000259" key="6">
    <source>
        <dbReference type="Pfam" id="PF00890"/>
    </source>
</evidence>
<dbReference type="SUPFAM" id="SSF51905">
    <property type="entry name" value="FAD/NAD(P)-binding domain"/>
    <property type="match status" value="1"/>
</dbReference>
<evidence type="ECO:0000256" key="4">
    <source>
        <dbReference type="ARBA" id="ARBA00023002"/>
    </source>
</evidence>
<keyword evidence="2" id="KW-0285">Flavoprotein</keyword>
<comment type="caution">
    <text evidence="8">The sequence shown here is derived from an EMBL/GenBank/DDBJ whole genome shotgun (WGS) entry which is preliminary data.</text>
</comment>
<dbReference type="STRING" id="1209931.A0A135U0R0"/>
<dbReference type="GO" id="GO:0004497">
    <property type="term" value="F:monooxygenase activity"/>
    <property type="evidence" value="ECO:0007669"/>
    <property type="project" value="UniProtKB-KW"/>
</dbReference>
<dbReference type="Pfam" id="PF00890">
    <property type="entry name" value="FAD_binding_2"/>
    <property type="match status" value="1"/>
</dbReference>
<dbReference type="AlphaFoldDB" id="A0A135U0R0"/>
<sequence length="455" mass="50300">MISREIITVAAAPGGCGVSRANTIEPPTLIGLAATMATLETKTGVKVVVVGAGFGGLTTAIECHRQGHDVVIYESFPELKQLGDIISFGANAGRIFQRWHNGAVVSRLKPLCIDLQDYGFRIHKWDTGEVVLTQKIPPANPEAPVLNGHRGELHEVIYSYAKDELAIPIYLGQPVTDYFENKDGAGIQLQNGSKVLADVVIAADGVRSKARELVLGHKDKPQSSGYAIWRAWFAADALLADPRTRQFCENGDTFNGWIGPDAHFLFSTLKGGRDCSWVLTHKDEYDIDESWSFPGKIKDVCRALEGWDPMCRVIVEKTPSLVDWKLMYRDALPNWVSGGGRIALLGDAVHPFLPTSTQGATQAMEDGVTIAVCLKRAGKENIRTALNAYQGIRYDRVRAVQKTGVSTREMWHKTDWEKVKRDPTTIALPREEWILEFDAEKHAEETYESVATPFL</sequence>
<dbReference type="Gene3D" id="3.50.50.60">
    <property type="entry name" value="FAD/NAD(P)-binding domain"/>
    <property type="match status" value="1"/>
</dbReference>
<dbReference type="Proteomes" id="UP000070121">
    <property type="component" value="Unassembled WGS sequence"/>
</dbReference>
<feature type="domain" description="FAD-dependent oxidoreductase 2 FAD-binding" evidence="6">
    <location>
        <begin position="47"/>
        <end position="75"/>
    </location>
</feature>
<keyword evidence="3" id="KW-0274">FAD</keyword>
<dbReference type="InterPro" id="IPR002938">
    <property type="entry name" value="FAD-bd"/>
</dbReference>
<gene>
    <name evidence="8" type="ORF">CSAL01_04247</name>
</gene>
<keyword evidence="9" id="KW-1185">Reference proteome</keyword>
<organism evidence="8 9">
    <name type="scientific">Colletotrichum salicis</name>
    <dbReference type="NCBI Taxonomy" id="1209931"/>
    <lineage>
        <taxon>Eukaryota</taxon>
        <taxon>Fungi</taxon>
        <taxon>Dikarya</taxon>
        <taxon>Ascomycota</taxon>
        <taxon>Pezizomycotina</taxon>
        <taxon>Sordariomycetes</taxon>
        <taxon>Hypocreomycetidae</taxon>
        <taxon>Glomerellales</taxon>
        <taxon>Glomerellaceae</taxon>
        <taxon>Colletotrichum</taxon>
        <taxon>Colletotrichum acutatum species complex</taxon>
    </lineage>
</organism>
<evidence type="ECO:0000256" key="5">
    <source>
        <dbReference type="ARBA" id="ARBA00023033"/>
    </source>
</evidence>
<evidence type="ECO:0008006" key="10">
    <source>
        <dbReference type="Google" id="ProtNLM"/>
    </source>
</evidence>
<dbReference type="PANTHER" id="PTHR13789">
    <property type="entry name" value="MONOOXYGENASE"/>
    <property type="match status" value="1"/>
</dbReference>